<feature type="compositionally biased region" description="Acidic residues" evidence="1">
    <location>
        <begin position="393"/>
        <end position="403"/>
    </location>
</feature>
<organism evidence="2">
    <name type="scientific">Fagus sylvatica</name>
    <name type="common">Beechnut</name>
    <dbReference type="NCBI Taxonomy" id="28930"/>
    <lineage>
        <taxon>Eukaryota</taxon>
        <taxon>Viridiplantae</taxon>
        <taxon>Streptophyta</taxon>
        <taxon>Embryophyta</taxon>
        <taxon>Tracheophyta</taxon>
        <taxon>Spermatophyta</taxon>
        <taxon>Magnoliopsida</taxon>
        <taxon>eudicotyledons</taxon>
        <taxon>Gunneridae</taxon>
        <taxon>Pentapetalae</taxon>
        <taxon>rosids</taxon>
        <taxon>fabids</taxon>
        <taxon>Fagales</taxon>
        <taxon>Fagaceae</taxon>
        <taxon>Fagus</taxon>
    </lineage>
</organism>
<gene>
    <name evidence="2" type="ORF">FSB_LOCUS42028</name>
</gene>
<accession>A0A2N9HIT9</accession>
<sequence>MQIPVKRGNAIGEPRVPRRSRSHYLSNAPGLADQLVASRKDSAREGGSCAAYFCKVPDLRESELGLVRYGPASRVHRGVFGPFEGSFPIGIPAGPDKFLAIREFHVVHGCVFFPMCPGSQINLLRVRKTLCASVTTSVGKSRNFQQNLILPCTEASLGSQDMILRTEAVGMFLMPKGGGQFDPVFGLVNGPVKPWSNLVNLGQTWSNLVKALQTLGDVSRTTFQGFLGTVGPSRVGNGSVKPRYDPLESIRQMCGNPSIEVAYRPKIAELTLESRLIHHIIAHNILPRSGSYEYTSYLDLFILWCILNKVKLDLAFYIGWHMETCVKKKTGALPYGLQITTILNHFGVDLSGEKETRDVSHKDVYGETTMRQMRYEFKDDTWVKKNAPVMEQVGEEAEMDEAEAAGNEEPMQEDQEP</sequence>
<name>A0A2N9HIT9_FAGSY</name>
<dbReference type="AlphaFoldDB" id="A0A2N9HIT9"/>
<reference evidence="2" key="1">
    <citation type="submission" date="2018-02" db="EMBL/GenBank/DDBJ databases">
        <authorList>
            <person name="Cohen D.B."/>
            <person name="Kent A.D."/>
        </authorList>
    </citation>
    <scope>NUCLEOTIDE SEQUENCE</scope>
</reference>
<evidence type="ECO:0008006" key="3">
    <source>
        <dbReference type="Google" id="ProtNLM"/>
    </source>
</evidence>
<feature type="region of interest" description="Disordered" evidence="1">
    <location>
        <begin position="1"/>
        <end position="25"/>
    </location>
</feature>
<evidence type="ECO:0000313" key="2">
    <source>
        <dbReference type="EMBL" id="SPD14146.1"/>
    </source>
</evidence>
<protein>
    <recommendedName>
        <fullName evidence="3">Aminotransferase-like plant mobile domain-containing protein</fullName>
    </recommendedName>
</protein>
<proteinExistence type="predicted"/>
<evidence type="ECO:0000256" key="1">
    <source>
        <dbReference type="SAM" id="MobiDB-lite"/>
    </source>
</evidence>
<feature type="region of interest" description="Disordered" evidence="1">
    <location>
        <begin position="393"/>
        <end position="417"/>
    </location>
</feature>
<dbReference type="EMBL" id="OIVN01003887">
    <property type="protein sequence ID" value="SPD14146.1"/>
    <property type="molecule type" value="Genomic_DNA"/>
</dbReference>